<dbReference type="SUPFAM" id="SSF52047">
    <property type="entry name" value="RNI-like"/>
    <property type="match status" value="1"/>
</dbReference>
<name>A0AAD7AYB5_9AGAR</name>
<evidence type="ECO:0000313" key="2">
    <source>
        <dbReference type="Proteomes" id="UP001221142"/>
    </source>
</evidence>
<evidence type="ECO:0008006" key="3">
    <source>
        <dbReference type="Google" id="ProtNLM"/>
    </source>
</evidence>
<keyword evidence="2" id="KW-1185">Reference proteome</keyword>
<gene>
    <name evidence="1" type="ORF">FB45DRAFT_1013645</name>
</gene>
<protein>
    <recommendedName>
        <fullName evidence="3">F-box domain-containing protein</fullName>
    </recommendedName>
</protein>
<reference evidence="1" key="1">
    <citation type="submission" date="2023-03" db="EMBL/GenBank/DDBJ databases">
        <title>Massive genome expansion in bonnet fungi (Mycena s.s.) driven by repeated elements and novel gene families across ecological guilds.</title>
        <authorList>
            <consortium name="Lawrence Berkeley National Laboratory"/>
            <person name="Harder C.B."/>
            <person name="Miyauchi S."/>
            <person name="Viragh M."/>
            <person name="Kuo A."/>
            <person name="Thoen E."/>
            <person name="Andreopoulos B."/>
            <person name="Lu D."/>
            <person name="Skrede I."/>
            <person name="Drula E."/>
            <person name="Henrissat B."/>
            <person name="Morin E."/>
            <person name="Kohler A."/>
            <person name="Barry K."/>
            <person name="LaButti K."/>
            <person name="Morin E."/>
            <person name="Salamov A."/>
            <person name="Lipzen A."/>
            <person name="Mereny Z."/>
            <person name="Hegedus B."/>
            <person name="Baldrian P."/>
            <person name="Stursova M."/>
            <person name="Weitz H."/>
            <person name="Taylor A."/>
            <person name="Grigoriev I.V."/>
            <person name="Nagy L.G."/>
            <person name="Martin F."/>
            <person name="Kauserud H."/>
        </authorList>
    </citation>
    <scope>NUCLEOTIDE SEQUENCE</scope>
    <source>
        <strain evidence="1">9284</strain>
    </source>
</reference>
<evidence type="ECO:0000313" key="1">
    <source>
        <dbReference type="EMBL" id="KAJ7604206.1"/>
    </source>
</evidence>
<accession>A0AAD7AYB5</accession>
<sequence length="490" mass="55024">MSSHKRFPTELWLEILQFLPRDSLHAVYATDRTFKNASRALLLSHLVFSPYYDRRAERARREHHLAAPDGITFALDRLAFWSSDEIAPFVRQCTITLRVQLEGETTPVPLRDADAPHILMTSILDRLAKFPRLKKLYAKAANFNQAGVTNLCQLPLLTEIAIEWCGVLPGETINASGLELRTTKFSYSNFPAPLSGFPGTPWLSLLHPGHLRELTANGNWGAVGDIIVAGTAFPHVRKLHLGMDFNTMNKNLASLAKFPVVRELQISGWGQLVYEAVEAPAVRASDVLPLLREYSGPCRLLPILLDKPSLTHLTLERCTPSELLAQLHGEHSRIASLHATLYDPKPADLSSICRSFPALVDLCVRISAVAQDSEFEDGVNMGATNFFTALVDMPCLPSTLRRLAISWDLVFDSDDEDMEPVEASPRRIPDFVAIRNALRERCPALATLWLDGYDFRFKWRQLLGREEVEQENMIKPGTSEEGFVDFWEGR</sequence>
<organism evidence="1 2">
    <name type="scientific">Roridomyces roridus</name>
    <dbReference type="NCBI Taxonomy" id="1738132"/>
    <lineage>
        <taxon>Eukaryota</taxon>
        <taxon>Fungi</taxon>
        <taxon>Dikarya</taxon>
        <taxon>Basidiomycota</taxon>
        <taxon>Agaricomycotina</taxon>
        <taxon>Agaricomycetes</taxon>
        <taxon>Agaricomycetidae</taxon>
        <taxon>Agaricales</taxon>
        <taxon>Marasmiineae</taxon>
        <taxon>Mycenaceae</taxon>
        <taxon>Roridomyces</taxon>
    </lineage>
</organism>
<dbReference type="Gene3D" id="3.80.10.10">
    <property type="entry name" value="Ribonuclease Inhibitor"/>
    <property type="match status" value="1"/>
</dbReference>
<dbReference type="InterPro" id="IPR032675">
    <property type="entry name" value="LRR_dom_sf"/>
</dbReference>
<dbReference type="InterPro" id="IPR036047">
    <property type="entry name" value="F-box-like_dom_sf"/>
</dbReference>
<dbReference type="Proteomes" id="UP001221142">
    <property type="component" value="Unassembled WGS sequence"/>
</dbReference>
<proteinExistence type="predicted"/>
<dbReference type="EMBL" id="JARKIF010000113">
    <property type="protein sequence ID" value="KAJ7604206.1"/>
    <property type="molecule type" value="Genomic_DNA"/>
</dbReference>
<dbReference type="SUPFAM" id="SSF81383">
    <property type="entry name" value="F-box domain"/>
    <property type="match status" value="1"/>
</dbReference>
<comment type="caution">
    <text evidence="1">The sequence shown here is derived from an EMBL/GenBank/DDBJ whole genome shotgun (WGS) entry which is preliminary data.</text>
</comment>
<dbReference type="AlphaFoldDB" id="A0AAD7AYB5"/>